<dbReference type="RefSeq" id="WP_213437285.1">
    <property type="nucleotide sequence ID" value="NZ_AP024545.1"/>
</dbReference>
<keyword evidence="1" id="KW-1133">Transmembrane helix</keyword>
<keyword evidence="3" id="KW-1185">Reference proteome</keyword>
<proteinExistence type="predicted"/>
<evidence type="ECO:0000256" key="1">
    <source>
        <dbReference type="SAM" id="Phobius"/>
    </source>
</evidence>
<evidence type="ECO:0000313" key="3">
    <source>
        <dbReference type="Proteomes" id="UP000681317"/>
    </source>
</evidence>
<accession>A0ABM7Q5A0</accession>
<name>A0ABM7Q5A0_9GAMM</name>
<reference evidence="2 3" key="1">
    <citation type="submission" date="2021-03" db="EMBL/GenBank/DDBJ databases">
        <title>Complete Genome Sequences of Two Lysobacter Strains Isolated from Sea Water (Lysobacter caseinilyticus) and Soil (Lysobacter helvus) in South Korea.</title>
        <authorList>
            <person name="Watanabe Y."/>
            <person name="Arakawa K."/>
        </authorList>
    </citation>
    <scope>NUCLEOTIDE SEQUENCE [LARGE SCALE GENOMIC DNA]</scope>
    <source>
        <strain evidence="2 3">KVB24</strain>
    </source>
</reference>
<sequence length="123" mass="13137">MDCFQHAGTAAIGLCKHCAKGLCPACAADLGFGLACRGSHEAEVSDAHALWLHCQRMQGTQRSLRSLTPMYFLVIGAIMIGYDLHAGARTLTSSIALGLVFAFVGVVVALKMWRAPQIPATRH</sequence>
<dbReference type="Proteomes" id="UP000681317">
    <property type="component" value="Chromosome"/>
</dbReference>
<evidence type="ECO:0000313" key="2">
    <source>
        <dbReference type="EMBL" id="BCT92477.1"/>
    </source>
</evidence>
<keyword evidence="1" id="KW-0472">Membrane</keyword>
<gene>
    <name evidence="2" type="ORF">LYSCAS_15010</name>
</gene>
<dbReference type="EMBL" id="AP024545">
    <property type="protein sequence ID" value="BCT92477.1"/>
    <property type="molecule type" value="Genomic_DNA"/>
</dbReference>
<feature type="transmembrane region" description="Helical" evidence="1">
    <location>
        <begin position="64"/>
        <end position="82"/>
    </location>
</feature>
<organism evidence="2 3">
    <name type="scientific">Noviluteimonas caseinilytica</name>
    <dbReference type="NCBI Taxonomy" id="2675101"/>
    <lineage>
        <taxon>Bacteria</taxon>
        <taxon>Pseudomonadati</taxon>
        <taxon>Pseudomonadota</taxon>
        <taxon>Gammaproteobacteria</taxon>
        <taxon>Lysobacterales</taxon>
        <taxon>Lysobacteraceae</taxon>
        <taxon>Noviluteimonas</taxon>
    </lineage>
</organism>
<feature type="transmembrane region" description="Helical" evidence="1">
    <location>
        <begin position="94"/>
        <end position="113"/>
    </location>
</feature>
<protein>
    <recommendedName>
        <fullName evidence="4">B box-type domain-containing protein</fullName>
    </recommendedName>
</protein>
<evidence type="ECO:0008006" key="4">
    <source>
        <dbReference type="Google" id="ProtNLM"/>
    </source>
</evidence>
<keyword evidence="1" id="KW-0812">Transmembrane</keyword>